<organism evidence="1 2">
    <name type="scientific">Hibiscus sabdariffa</name>
    <name type="common">roselle</name>
    <dbReference type="NCBI Taxonomy" id="183260"/>
    <lineage>
        <taxon>Eukaryota</taxon>
        <taxon>Viridiplantae</taxon>
        <taxon>Streptophyta</taxon>
        <taxon>Embryophyta</taxon>
        <taxon>Tracheophyta</taxon>
        <taxon>Spermatophyta</taxon>
        <taxon>Magnoliopsida</taxon>
        <taxon>eudicotyledons</taxon>
        <taxon>Gunneridae</taxon>
        <taxon>Pentapetalae</taxon>
        <taxon>rosids</taxon>
        <taxon>malvids</taxon>
        <taxon>Malvales</taxon>
        <taxon>Malvaceae</taxon>
        <taxon>Malvoideae</taxon>
        <taxon>Hibiscus</taxon>
    </lineage>
</organism>
<keyword evidence="2" id="KW-1185">Reference proteome</keyword>
<gene>
    <name evidence="1" type="ORF">V6N11_069474</name>
</gene>
<evidence type="ECO:0000313" key="2">
    <source>
        <dbReference type="Proteomes" id="UP001396334"/>
    </source>
</evidence>
<reference evidence="1 2" key="1">
    <citation type="journal article" date="2024" name="G3 (Bethesda)">
        <title>Genome assembly of Hibiscus sabdariffa L. provides insights into metabolisms of medicinal natural products.</title>
        <authorList>
            <person name="Kim T."/>
        </authorList>
    </citation>
    <scope>NUCLEOTIDE SEQUENCE [LARGE SCALE GENOMIC DNA]</scope>
    <source>
        <strain evidence="1">TK-2024</strain>
        <tissue evidence="1">Old leaves</tissue>
    </source>
</reference>
<protein>
    <submittedName>
        <fullName evidence="1">Uncharacterized protein</fullName>
    </submittedName>
</protein>
<sequence length="102" mass="11619">MPRGRDQFVRLLQHFNRPIQSSHPTAIDVTKGYTFRRDLSPLIKLIQQLGTGSKVSSCMRFGPSTPPIIERLQRHHASVVQPPPRVDNHAKTAKNIWLEADE</sequence>
<dbReference type="Proteomes" id="UP001396334">
    <property type="component" value="Unassembled WGS sequence"/>
</dbReference>
<accession>A0ABR2Q2X1</accession>
<comment type="caution">
    <text evidence="1">The sequence shown here is derived from an EMBL/GenBank/DDBJ whole genome shotgun (WGS) entry which is preliminary data.</text>
</comment>
<name>A0ABR2Q2X1_9ROSI</name>
<dbReference type="EMBL" id="JBBPBN010000046">
    <property type="protein sequence ID" value="KAK8995023.1"/>
    <property type="molecule type" value="Genomic_DNA"/>
</dbReference>
<evidence type="ECO:0000313" key="1">
    <source>
        <dbReference type="EMBL" id="KAK8995023.1"/>
    </source>
</evidence>
<proteinExistence type="predicted"/>